<reference evidence="2 3" key="1">
    <citation type="submission" date="2011-08" db="EMBL/GenBank/DDBJ databases">
        <title>The Genome Sequence of Plasmodium vivax Brazil I.</title>
        <authorList>
            <consortium name="The Broad Institute Genome Sequencing Platform"/>
            <consortium name="The Broad Institute Genome Sequencing Center for Infectious Disease"/>
            <person name="Neafsey D."/>
            <person name="Carlton J."/>
            <person name="Barnwell J."/>
            <person name="Collins W."/>
            <person name="Escalante A."/>
            <person name="Mullikin J."/>
            <person name="Saul A."/>
            <person name="Guigo R."/>
            <person name="Camara F."/>
            <person name="Young S.K."/>
            <person name="Zeng Q."/>
            <person name="Gargeya S."/>
            <person name="Fitzgerald M."/>
            <person name="Haas B."/>
            <person name="Abouelleil A."/>
            <person name="Alvarado L."/>
            <person name="Arachchi H.M."/>
            <person name="Berlin A."/>
            <person name="Brown A."/>
            <person name="Chapman S.B."/>
            <person name="Chen Z."/>
            <person name="Dunbar C."/>
            <person name="Freedman E."/>
            <person name="Gearin G."/>
            <person name="Gellesch M."/>
            <person name="Goldberg J."/>
            <person name="Griggs A."/>
            <person name="Gujja S."/>
            <person name="Heiman D."/>
            <person name="Howarth C."/>
            <person name="Larson L."/>
            <person name="Lui A."/>
            <person name="MacDonald P.J.P."/>
            <person name="Montmayeur A."/>
            <person name="Murphy C."/>
            <person name="Neiman D."/>
            <person name="Pearson M."/>
            <person name="Priest M."/>
            <person name="Roberts A."/>
            <person name="Saif S."/>
            <person name="Shea T."/>
            <person name="Shenoy N."/>
            <person name="Sisk P."/>
            <person name="Stolte C."/>
            <person name="Sykes S."/>
            <person name="Wortman J."/>
            <person name="Nusbaum C."/>
            <person name="Birren B."/>
        </authorList>
    </citation>
    <scope>NUCLEOTIDE SEQUENCE [LARGE SCALE GENOMIC DNA]</scope>
    <source>
        <strain evidence="2 3">Brazil I</strain>
    </source>
</reference>
<name>A0A0J9T298_PLAV1</name>
<dbReference type="Pfam" id="PF05795">
    <property type="entry name" value="Plasmodium_Vir"/>
    <property type="match status" value="1"/>
</dbReference>
<evidence type="ECO:0000313" key="3">
    <source>
        <dbReference type="Proteomes" id="UP000053327"/>
    </source>
</evidence>
<feature type="compositionally biased region" description="Polar residues" evidence="1">
    <location>
        <begin position="89"/>
        <end position="104"/>
    </location>
</feature>
<accession>A0A0J9T298</accession>
<sequence>KTICEKMENNIKTLSNNSEMNSLSHRDRCTYLNFWIYGEISKLYTKVDKKLTDITDVANLIDANIKINKDLIKNDFDVNYKAIVPKTPPRSSATTSDPGGSQPTAGAEESL</sequence>
<dbReference type="AlphaFoldDB" id="A0A0J9T298"/>
<organism evidence="2 3">
    <name type="scientific">Plasmodium vivax (strain Brazil I)</name>
    <dbReference type="NCBI Taxonomy" id="1033975"/>
    <lineage>
        <taxon>Eukaryota</taxon>
        <taxon>Sar</taxon>
        <taxon>Alveolata</taxon>
        <taxon>Apicomplexa</taxon>
        <taxon>Aconoidasida</taxon>
        <taxon>Haemosporida</taxon>
        <taxon>Plasmodiidae</taxon>
        <taxon>Plasmodium</taxon>
        <taxon>Plasmodium (Plasmodium)</taxon>
    </lineage>
</organism>
<evidence type="ECO:0000313" key="2">
    <source>
        <dbReference type="EMBL" id="KMZ88717.1"/>
    </source>
</evidence>
<feature type="non-terminal residue" evidence="2">
    <location>
        <position position="1"/>
    </location>
</feature>
<dbReference type="InterPro" id="IPR008780">
    <property type="entry name" value="Plasmodium_Vir"/>
</dbReference>
<evidence type="ECO:0000256" key="1">
    <source>
        <dbReference type="SAM" id="MobiDB-lite"/>
    </source>
</evidence>
<dbReference type="Proteomes" id="UP000053327">
    <property type="component" value="Unassembled WGS sequence"/>
</dbReference>
<feature type="region of interest" description="Disordered" evidence="1">
    <location>
        <begin position="84"/>
        <end position="111"/>
    </location>
</feature>
<gene>
    <name evidence="2" type="ORF">PVBG_05573</name>
</gene>
<protein>
    <submittedName>
        <fullName evidence="2">Uncharacterized protein</fullName>
    </submittedName>
</protein>
<dbReference type="EMBL" id="KQ234756">
    <property type="protein sequence ID" value="KMZ88717.1"/>
    <property type="molecule type" value="Genomic_DNA"/>
</dbReference>
<proteinExistence type="predicted"/>
<feature type="non-terminal residue" evidence="2">
    <location>
        <position position="111"/>
    </location>
</feature>